<evidence type="ECO:0000313" key="3">
    <source>
        <dbReference type="Proteomes" id="UP001154329"/>
    </source>
</evidence>
<feature type="compositionally biased region" description="Basic residues" evidence="1">
    <location>
        <begin position="23"/>
        <end position="35"/>
    </location>
</feature>
<dbReference type="EMBL" id="OU899035">
    <property type="protein sequence ID" value="CAH1721382.1"/>
    <property type="molecule type" value="Genomic_DNA"/>
</dbReference>
<name>A0A9P0NHU1_APHGO</name>
<accession>A0A9P0NHU1</accession>
<keyword evidence="3" id="KW-1185">Reference proteome</keyword>
<evidence type="ECO:0000313" key="2">
    <source>
        <dbReference type="EMBL" id="CAH1721382.1"/>
    </source>
</evidence>
<dbReference type="AlphaFoldDB" id="A0A9P0NHU1"/>
<feature type="compositionally biased region" description="Basic and acidic residues" evidence="1">
    <location>
        <begin position="36"/>
        <end position="45"/>
    </location>
</feature>
<sequence length="159" mass="18311">MARSLALRVRGGGGGGASTGNERRRRRRREKRQKKTTGEKRETRLGRQKVTTHLSDEYPIPVYRRRHTDATNGENEIYGGNSIRPADDEENINATHCTNDNRVHAHGRPRTAHVIRIRKIITTLENHTCPWCVYAIPFFPINFGRVIRRAHSPIISRRL</sequence>
<reference evidence="2" key="2">
    <citation type="submission" date="2022-10" db="EMBL/GenBank/DDBJ databases">
        <authorList>
            <consortium name="ENA_rothamsted_submissions"/>
            <consortium name="culmorum"/>
            <person name="King R."/>
        </authorList>
    </citation>
    <scope>NUCLEOTIDE SEQUENCE</scope>
</reference>
<feature type="region of interest" description="Disordered" evidence="1">
    <location>
        <begin position="1"/>
        <end position="80"/>
    </location>
</feature>
<proteinExistence type="predicted"/>
<gene>
    <name evidence="2" type="ORF">APHIGO_LOCUS4370</name>
</gene>
<reference evidence="2" key="1">
    <citation type="submission" date="2022-02" db="EMBL/GenBank/DDBJ databases">
        <authorList>
            <person name="King R."/>
        </authorList>
    </citation>
    <scope>NUCLEOTIDE SEQUENCE</scope>
</reference>
<dbReference type="Proteomes" id="UP001154329">
    <property type="component" value="Chromosome 2"/>
</dbReference>
<organism evidence="2 3">
    <name type="scientific">Aphis gossypii</name>
    <name type="common">Cotton aphid</name>
    <dbReference type="NCBI Taxonomy" id="80765"/>
    <lineage>
        <taxon>Eukaryota</taxon>
        <taxon>Metazoa</taxon>
        <taxon>Ecdysozoa</taxon>
        <taxon>Arthropoda</taxon>
        <taxon>Hexapoda</taxon>
        <taxon>Insecta</taxon>
        <taxon>Pterygota</taxon>
        <taxon>Neoptera</taxon>
        <taxon>Paraneoptera</taxon>
        <taxon>Hemiptera</taxon>
        <taxon>Sternorrhyncha</taxon>
        <taxon>Aphidomorpha</taxon>
        <taxon>Aphidoidea</taxon>
        <taxon>Aphididae</taxon>
        <taxon>Aphidini</taxon>
        <taxon>Aphis</taxon>
        <taxon>Aphis</taxon>
    </lineage>
</organism>
<protein>
    <submittedName>
        <fullName evidence="2">Uncharacterized protein</fullName>
    </submittedName>
</protein>
<evidence type="ECO:0000256" key="1">
    <source>
        <dbReference type="SAM" id="MobiDB-lite"/>
    </source>
</evidence>